<name>A0ABS1LK50_9MICO</name>
<accession>A0ABS1LK50</accession>
<evidence type="ECO:0000256" key="1">
    <source>
        <dbReference type="SAM" id="Phobius"/>
    </source>
</evidence>
<keyword evidence="1" id="KW-0812">Transmembrane</keyword>
<proteinExistence type="predicted"/>
<keyword evidence="3" id="KW-1185">Reference proteome</keyword>
<feature type="transmembrane region" description="Helical" evidence="1">
    <location>
        <begin position="278"/>
        <end position="301"/>
    </location>
</feature>
<dbReference type="Proteomes" id="UP000675409">
    <property type="component" value="Unassembled WGS sequence"/>
</dbReference>
<feature type="transmembrane region" description="Helical" evidence="1">
    <location>
        <begin position="364"/>
        <end position="382"/>
    </location>
</feature>
<evidence type="ECO:0000313" key="2">
    <source>
        <dbReference type="EMBL" id="MBL0886498.1"/>
    </source>
</evidence>
<comment type="caution">
    <text evidence="2">The sequence shown here is derived from an EMBL/GenBank/DDBJ whole genome shotgun (WGS) entry which is preliminary data.</text>
</comment>
<reference evidence="2 3" key="1">
    <citation type="journal article" date="2021" name="Arch. Microbiol.">
        <title>Myceligenerans indicum sp. nov., an actinobacterium isolated from mangrove sediment of Sundarbans, India.</title>
        <authorList>
            <person name="Asha K."/>
            <person name="Bhadury P."/>
        </authorList>
    </citation>
    <scope>NUCLEOTIDE SEQUENCE [LARGE SCALE GENOMIC DNA]</scope>
    <source>
        <strain evidence="2 3">I2</strain>
    </source>
</reference>
<feature type="transmembrane region" description="Helical" evidence="1">
    <location>
        <begin position="308"/>
        <end position="326"/>
    </location>
</feature>
<feature type="transmembrane region" description="Helical" evidence="1">
    <location>
        <begin position="252"/>
        <end position="272"/>
    </location>
</feature>
<evidence type="ECO:0008006" key="4">
    <source>
        <dbReference type="Google" id="ProtNLM"/>
    </source>
</evidence>
<sequence>MSHDSPDGASAPHTPAGRIVGAALALSLVLTLVVLAFTWPAMTSDAKDLPVAITGPADGVAAVAAQLDTARPGAVDLVEVTDRAEAVDAIETRETYGAVVLGDPASGRPPEVLTSSAASGVTNQLMRQIAQQLQAAVTEQATAATSARITAAQSEAAEATQRAMQDAVAAALAAAAQGEQPPAPEGPAAAPEPVTIEIPQVTVTDVVPLSDDDPNGSGFTASLFPILLGGMIGGIGISVAVRGAMRRVTAALLYATLGGAVLTAVLQGWFGSLQGDWWWTWAAMSLAIGAIAAPITGIVALVGRAGTAAGPVLMMLVGNPISGVTMPQEFLPWSWGTIGQWFPPGASGTLLRDLSYFPQADPSAAWTALAAWTAAGILLSLVGHARAPRPAVAPAPPVRVAEPVS</sequence>
<keyword evidence="1" id="KW-0472">Membrane</keyword>
<keyword evidence="1" id="KW-1133">Transmembrane helix</keyword>
<organism evidence="2 3">
    <name type="scientific">Myceligenerans indicum</name>
    <dbReference type="NCBI Taxonomy" id="2593663"/>
    <lineage>
        <taxon>Bacteria</taxon>
        <taxon>Bacillati</taxon>
        <taxon>Actinomycetota</taxon>
        <taxon>Actinomycetes</taxon>
        <taxon>Micrococcales</taxon>
        <taxon>Promicromonosporaceae</taxon>
        <taxon>Myceligenerans</taxon>
    </lineage>
</organism>
<evidence type="ECO:0000313" key="3">
    <source>
        <dbReference type="Proteomes" id="UP000675409"/>
    </source>
</evidence>
<feature type="transmembrane region" description="Helical" evidence="1">
    <location>
        <begin position="20"/>
        <end position="42"/>
    </location>
</feature>
<dbReference type="EMBL" id="JABBYC010000012">
    <property type="protein sequence ID" value="MBL0886498.1"/>
    <property type="molecule type" value="Genomic_DNA"/>
</dbReference>
<gene>
    <name evidence="2" type="ORF">HGK34_09475</name>
</gene>
<dbReference type="RefSeq" id="WP_201846500.1">
    <property type="nucleotide sequence ID" value="NZ_JABBYC010000012.1"/>
</dbReference>
<protein>
    <recommendedName>
        <fullName evidence="4">ABC transporter permease</fullName>
    </recommendedName>
</protein>
<feature type="transmembrane region" description="Helical" evidence="1">
    <location>
        <begin position="219"/>
        <end position="240"/>
    </location>
</feature>